<keyword evidence="1" id="KW-0732">Signal</keyword>
<evidence type="ECO:0000256" key="1">
    <source>
        <dbReference type="SAM" id="SignalP"/>
    </source>
</evidence>
<accession>A0A369QSH2</accession>
<keyword evidence="3" id="KW-1185">Reference proteome</keyword>
<protein>
    <submittedName>
        <fullName evidence="2">Uncharacterized protein</fullName>
    </submittedName>
</protein>
<dbReference type="AlphaFoldDB" id="A0A369QSH2"/>
<feature type="signal peptide" evidence="1">
    <location>
        <begin position="1"/>
        <end position="21"/>
    </location>
</feature>
<gene>
    <name evidence="2" type="ORF">AHMF7616_03748</name>
</gene>
<proteinExistence type="predicted"/>
<evidence type="ECO:0000313" key="2">
    <source>
        <dbReference type="EMBL" id="RDC65118.1"/>
    </source>
</evidence>
<dbReference type="EMBL" id="QASA01000001">
    <property type="protein sequence ID" value="RDC65118.1"/>
    <property type="molecule type" value="Genomic_DNA"/>
</dbReference>
<feature type="chain" id="PRO_5017017430" evidence="1">
    <location>
        <begin position="22"/>
        <end position="95"/>
    </location>
</feature>
<evidence type="ECO:0000313" key="3">
    <source>
        <dbReference type="Proteomes" id="UP000253919"/>
    </source>
</evidence>
<organism evidence="2 3">
    <name type="scientific">Adhaeribacter pallidiroseus</name>
    <dbReference type="NCBI Taxonomy" id="2072847"/>
    <lineage>
        <taxon>Bacteria</taxon>
        <taxon>Pseudomonadati</taxon>
        <taxon>Bacteroidota</taxon>
        <taxon>Cytophagia</taxon>
        <taxon>Cytophagales</taxon>
        <taxon>Hymenobacteraceae</taxon>
        <taxon>Adhaeribacter</taxon>
    </lineage>
</organism>
<reference evidence="2 3" key="1">
    <citation type="submission" date="2018-04" db="EMBL/GenBank/DDBJ databases">
        <title>Adhaeribacter sp. HMF7616 genome sequencing and assembly.</title>
        <authorList>
            <person name="Kang H."/>
            <person name="Kang J."/>
            <person name="Cha I."/>
            <person name="Kim H."/>
            <person name="Joh K."/>
        </authorList>
    </citation>
    <scope>NUCLEOTIDE SEQUENCE [LARGE SCALE GENOMIC DNA]</scope>
    <source>
        <strain evidence="2 3">HMF7616</strain>
    </source>
</reference>
<dbReference type="Proteomes" id="UP000253919">
    <property type="component" value="Unassembled WGS sequence"/>
</dbReference>
<name>A0A369QSH2_9BACT</name>
<comment type="caution">
    <text evidence="2">The sequence shown here is derived from an EMBL/GenBank/DDBJ whole genome shotgun (WGS) entry which is preliminary data.</text>
</comment>
<sequence>MKVIAYSFYLILLVFINSHNATCQINNSDSIFLLSATNKLSQKYTTAIDNDAHIYNGKEYLNYDKYYMKGHQFLNPVKKRKALYFMKVTYLQKYL</sequence>